<organism evidence="4 5">
    <name type="scientific">Dioscorea cayennensis subsp. rotundata</name>
    <name type="common">White Guinea yam</name>
    <name type="synonym">Dioscorea rotundata</name>
    <dbReference type="NCBI Taxonomy" id="55577"/>
    <lineage>
        <taxon>Eukaryota</taxon>
        <taxon>Viridiplantae</taxon>
        <taxon>Streptophyta</taxon>
        <taxon>Embryophyta</taxon>
        <taxon>Tracheophyta</taxon>
        <taxon>Spermatophyta</taxon>
        <taxon>Magnoliopsida</taxon>
        <taxon>Liliopsida</taxon>
        <taxon>Dioscoreales</taxon>
        <taxon>Dioscoreaceae</taxon>
        <taxon>Dioscorea</taxon>
    </lineage>
</organism>
<dbReference type="GeneID" id="120273152"/>
<gene>
    <name evidence="5" type="primary">LOC120273152</name>
</gene>
<dbReference type="PANTHER" id="PTHR37610:SF40">
    <property type="entry name" value="OS01G0909600 PROTEIN"/>
    <property type="match status" value="1"/>
</dbReference>
<evidence type="ECO:0000256" key="2">
    <source>
        <dbReference type="SAM" id="MobiDB-lite"/>
    </source>
</evidence>
<dbReference type="GO" id="GO:0008270">
    <property type="term" value="F:zinc ion binding"/>
    <property type="evidence" value="ECO:0007669"/>
    <property type="project" value="UniProtKB-KW"/>
</dbReference>
<feature type="domain" description="CCHC-type" evidence="3">
    <location>
        <begin position="286"/>
        <end position="299"/>
    </location>
</feature>
<keyword evidence="1" id="KW-0863">Zinc-finger</keyword>
<evidence type="ECO:0000313" key="4">
    <source>
        <dbReference type="Proteomes" id="UP001515500"/>
    </source>
</evidence>
<proteinExistence type="predicted"/>
<dbReference type="RefSeq" id="XP_039135730.1">
    <property type="nucleotide sequence ID" value="XM_039279796.1"/>
</dbReference>
<dbReference type="InterPro" id="IPR001878">
    <property type="entry name" value="Znf_CCHC"/>
</dbReference>
<accession>A0AB40C7C7</accession>
<keyword evidence="1" id="KW-0862">Zinc</keyword>
<dbReference type="AlphaFoldDB" id="A0AB40C7C7"/>
<feature type="region of interest" description="Disordered" evidence="2">
    <location>
        <begin position="256"/>
        <end position="280"/>
    </location>
</feature>
<dbReference type="PANTHER" id="PTHR37610">
    <property type="entry name" value="CCHC-TYPE DOMAIN-CONTAINING PROTEIN"/>
    <property type="match status" value="1"/>
</dbReference>
<evidence type="ECO:0000256" key="1">
    <source>
        <dbReference type="PROSITE-ProRule" id="PRU00047"/>
    </source>
</evidence>
<dbReference type="Pfam" id="PF14223">
    <property type="entry name" value="Retrotran_gag_2"/>
    <property type="match status" value="1"/>
</dbReference>
<name>A0AB40C7C7_DIOCR</name>
<dbReference type="Proteomes" id="UP001515500">
    <property type="component" value="Chromosome 12"/>
</dbReference>
<feature type="compositionally biased region" description="Low complexity" evidence="2">
    <location>
        <begin position="256"/>
        <end position="278"/>
    </location>
</feature>
<protein>
    <submittedName>
        <fullName evidence="5">Uncharacterized protein LOC120273152</fullName>
    </submittedName>
</protein>
<dbReference type="PROSITE" id="PS50158">
    <property type="entry name" value="ZF_CCHC"/>
    <property type="match status" value="1"/>
</dbReference>
<keyword evidence="4" id="KW-1185">Reference proteome</keyword>
<evidence type="ECO:0000313" key="5">
    <source>
        <dbReference type="RefSeq" id="XP_039135730.1"/>
    </source>
</evidence>
<keyword evidence="1" id="KW-0479">Metal-binding</keyword>
<sequence length="299" mass="33602">MDGYGFSGILPELRHRNLHHSDVVLDGTNYIAWRLTIKRILDGIRVLHHVDGTGTAPTAPSIPDTIPSTEASVLLTVFEQQFEKWAADDSTAKMIICQTVTLDIRTQIADLSTALEMWDYLERRYCGSSEAQLYTLYQSFSSLQQGENTVDQFYSRYCALWRQIDALTPPYCATHAAQILTCSESCSRRSSHDGTRRMYEFIMRLRLEFEQTRAQLLHAPSVYSLDDAFTFVRAEKIRLRASITGGGNALAVPRLSSVSSSSSTRPPAFSVSSRPSSTRPKRTVICHCCGMFGHLKREC</sequence>
<dbReference type="GO" id="GO:0003676">
    <property type="term" value="F:nucleic acid binding"/>
    <property type="evidence" value="ECO:0007669"/>
    <property type="project" value="InterPro"/>
</dbReference>
<evidence type="ECO:0000259" key="3">
    <source>
        <dbReference type="PROSITE" id="PS50158"/>
    </source>
</evidence>
<reference evidence="5" key="1">
    <citation type="submission" date="2025-08" db="UniProtKB">
        <authorList>
            <consortium name="RefSeq"/>
        </authorList>
    </citation>
    <scope>IDENTIFICATION</scope>
</reference>